<evidence type="ECO:0000256" key="2">
    <source>
        <dbReference type="SAM" id="SignalP"/>
    </source>
</evidence>
<dbReference type="eggNOG" id="ENOG5031CFK">
    <property type="taxonomic scope" value="Bacteria"/>
</dbReference>
<dbReference type="PROSITE" id="PS51257">
    <property type="entry name" value="PROKAR_LIPOPROTEIN"/>
    <property type="match status" value="1"/>
</dbReference>
<gene>
    <name evidence="3" type="ORF">CD32_07370</name>
</gene>
<name>A0A0A3ITK5_9BACI</name>
<keyword evidence="1" id="KW-0175">Coiled coil</keyword>
<dbReference type="EMBL" id="JPVP01000052">
    <property type="protein sequence ID" value="KGR86203.1"/>
    <property type="molecule type" value="Genomic_DNA"/>
</dbReference>
<dbReference type="Proteomes" id="UP000030437">
    <property type="component" value="Unassembled WGS sequence"/>
</dbReference>
<feature type="coiled-coil region" evidence="1">
    <location>
        <begin position="22"/>
        <end position="63"/>
    </location>
</feature>
<dbReference type="CDD" id="cd14686">
    <property type="entry name" value="bZIP"/>
    <property type="match status" value="1"/>
</dbReference>
<protein>
    <recommendedName>
        <fullName evidence="5">Lipoprotein</fullName>
    </recommendedName>
</protein>
<dbReference type="AlphaFoldDB" id="A0A0A3ITK5"/>
<proteinExistence type="predicted"/>
<evidence type="ECO:0000313" key="4">
    <source>
        <dbReference type="Proteomes" id="UP000030437"/>
    </source>
</evidence>
<organism evidence="3 4">
    <name type="scientific">Lysinibacillus odysseyi 34hs-1 = NBRC 100172</name>
    <dbReference type="NCBI Taxonomy" id="1220589"/>
    <lineage>
        <taxon>Bacteria</taxon>
        <taxon>Bacillati</taxon>
        <taxon>Bacillota</taxon>
        <taxon>Bacilli</taxon>
        <taxon>Bacillales</taxon>
        <taxon>Bacillaceae</taxon>
        <taxon>Lysinibacillus</taxon>
    </lineage>
</organism>
<feature type="signal peptide" evidence="2">
    <location>
        <begin position="1"/>
        <end position="22"/>
    </location>
</feature>
<evidence type="ECO:0008006" key="5">
    <source>
        <dbReference type="Google" id="ProtNLM"/>
    </source>
</evidence>
<reference evidence="3 4" key="1">
    <citation type="submission" date="2014-02" db="EMBL/GenBank/DDBJ databases">
        <title>Draft genome sequence of Lysinibacillus odysseyi NBRC 100172.</title>
        <authorList>
            <person name="Zhang F."/>
            <person name="Wang G."/>
            <person name="Zhang L."/>
        </authorList>
    </citation>
    <scope>NUCLEOTIDE SEQUENCE [LARGE SCALE GENOMIC DNA]</scope>
    <source>
        <strain evidence="3 4">NBRC 100172</strain>
    </source>
</reference>
<keyword evidence="2" id="KW-0732">Signal</keyword>
<sequence length="167" mass="19449">MKKMIFTVIICFSLFLIGCSNNEDNSSSIKDYEAQIDELQTENEQLKEEIQKLNSDYSVYLQHADKTSRDMMRLINEENYDQLKTDYNAEFEIKDGEIIFTAPENVNSAGFPLEQSNFPMSISNFNVQPENVEIGYYLDDLNSDERFLITFVYDLDGNFQYIYVGDV</sequence>
<evidence type="ECO:0000313" key="3">
    <source>
        <dbReference type="EMBL" id="KGR86203.1"/>
    </source>
</evidence>
<accession>A0A0A3ITK5</accession>
<feature type="chain" id="PRO_5039420443" description="Lipoprotein" evidence="2">
    <location>
        <begin position="23"/>
        <end position="167"/>
    </location>
</feature>
<dbReference type="RefSeq" id="WP_036152930.1">
    <property type="nucleotide sequence ID" value="NZ_AVCX01000009.1"/>
</dbReference>
<evidence type="ECO:0000256" key="1">
    <source>
        <dbReference type="SAM" id="Coils"/>
    </source>
</evidence>
<dbReference type="OrthoDB" id="2740276at2"/>
<keyword evidence="4" id="KW-1185">Reference proteome</keyword>
<comment type="caution">
    <text evidence="3">The sequence shown here is derived from an EMBL/GenBank/DDBJ whole genome shotgun (WGS) entry which is preliminary data.</text>
</comment>